<dbReference type="PIRSF" id="PIRSF033328">
    <property type="entry name" value="Phest_Mll4975"/>
    <property type="match status" value="1"/>
</dbReference>
<protein>
    <submittedName>
        <fullName evidence="1">DUF1045 domain-containing protein</fullName>
    </submittedName>
</protein>
<organism evidence="1 2">
    <name type="scientific">Paroceanicella profunda</name>
    <dbReference type="NCBI Taxonomy" id="2579971"/>
    <lineage>
        <taxon>Bacteria</taxon>
        <taxon>Pseudomonadati</taxon>
        <taxon>Pseudomonadota</taxon>
        <taxon>Alphaproteobacteria</taxon>
        <taxon>Rhodobacterales</taxon>
        <taxon>Paracoccaceae</taxon>
        <taxon>Paroceanicella</taxon>
    </lineage>
</organism>
<dbReference type="Gene3D" id="3.90.1140.10">
    <property type="entry name" value="Cyclic phosphodiesterase"/>
    <property type="match status" value="1"/>
</dbReference>
<dbReference type="KEGG" id="ppru:FDP22_04205"/>
<reference evidence="1 2" key="1">
    <citation type="submission" date="2019-06" db="EMBL/GenBank/DDBJ databases">
        <title>Genome sequence of Rhodobacteraceae bacterium D4M1.</title>
        <authorList>
            <person name="Cao J."/>
        </authorList>
    </citation>
    <scope>NUCLEOTIDE SEQUENCE [LARGE SCALE GENOMIC DNA]</scope>
    <source>
        <strain evidence="1 2">D4M1</strain>
    </source>
</reference>
<gene>
    <name evidence="1" type="ORF">FDP22_04205</name>
</gene>
<sequence>MKRYGIYYAPPAGSALARFGADWLGWDAEAGRACRPDPMPELPLDWESVTATPRRYGFHGTLKPPFALAPGTDVQGLLAAVEALAAGIPAFGIPPFAPSLEHGFLSLRPSGPSEALEALAADCVRALDRFRAPPSEAELARRRKAALSPAQEAHLARWGYPYVMEQFRFHLTLSGHLGPEDAAALRDALRPLLAPLTAPGRTAPEPVRELCVFGDPGDGPFHLLHRVPLTG</sequence>
<dbReference type="RefSeq" id="WP_138578542.1">
    <property type="nucleotide sequence ID" value="NZ_CP040818.1"/>
</dbReference>
<accession>A0A5B8FGI0</accession>
<keyword evidence="2" id="KW-1185">Reference proteome</keyword>
<evidence type="ECO:0000313" key="2">
    <source>
        <dbReference type="Proteomes" id="UP000305888"/>
    </source>
</evidence>
<name>A0A5B8FGI0_9RHOB</name>
<proteinExistence type="predicted"/>
<dbReference type="NCBIfam" id="TIGR03223">
    <property type="entry name" value="Phn_opern_protn"/>
    <property type="match status" value="1"/>
</dbReference>
<dbReference type="EMBL" id="CP040818">
    <property type="protein sequence ID" value="QDL91057.1"/>
    <property type="molecule type" value="Genomic_DNA"/>
</dbReference>
<evidence type="ECO:0000313" key="1">
    <source>
        <dbReference type="EMBL" id="QDL91057.1"/>
    </source>
</evidence>
<dbReference type="OrthoDB" id="4954742at2"/>
<dbReference type="AlphaFoldDB" id="A0A5B8FGI0"/>
<dbReference type="Proteomes" id="UP000305888">
    <property type="component" value="Chromosome"/>
</dbReference>
<dbReference type="Pfam" id="PF06299">
    <property type="entry name" value="DUF1045"/>
    <property type="match status" value="1"/>
</dbReference>
<dbReference type="InterPro" id="IPR009389">
    <property type="entry name" value="DUF1045"/>
</dbReference>